<evidence type="ECO:0000256" key="5">
    <source>
        <dbReference type="SAM" id="Phobius"/>
    </source>
</evidence>
<dbReference type="InterPro" id="IPR032808">
    <property type="entry name" value="DoxX"/>
</dbReference>
<keyword evidence="3 5" id="KW-1133">Transmembrane helix</keyword>
<name>A0A0G1W8Z7_9BACT</name>
<evidence type="ECO:0000313" key="6">
    <source>
        <dbReference type="EMBL" id="KKW15080.1"/>
    </source>
</evidence>
<dbReference type="Pfam" id="PF07681">
    <property type="entry name" value="DoxX"/>
    <property type="match status" value="1"/>
</dbReference>
<evidence type="ECO:0000256" key="2">
    <source>
        <dbReference type="ARBA" id="ARBA00022692"/>
    </source>
</evidence>
<proteinExistence type="predicted"/>
<accession>A0A0G1W8Z7</accession>
<keyword evidence="4 5" id="KW-0472">Membrane</keyword>
<feature type="transmembrane region" description="Helical" evidence="5">
    <location>
        <begin position="64"/>
        <end position="93"/>
    </location>
</feature>
<sequence length="120" mass="13274">MFRIRNLNFKPILALRLGLGLVLVYAGIGMFANPESWVGYVPAWLGEIIAPETFLAVHGVFELILGVLIITGFFLPLASLLLFLDMGSILLFYGVDDVTFRDFGLMMSALALFLMTAKKD</sequence>
<dbReference type="EMBL" id="LCQK01000002">
    <property type="protein sequence ID" value="KKW15080.1"/>
    <property type="molecule type" value="Genomic_DNA"/>
</dbReference>
<evidence type="ECO:0000313" key="7">
    <source>
        <dbReference type="Proteomes" id="UP000034224"/>
    </source>
</evidence>
<evidence type="ECO:0000256" key="3">
    <source>
        <dbReference type="ARBA" id="ARBA00022989"/>
    </source>
</evidence>
<protein>
    <recommendedName>
        <fullName evidence="8">DoxX family protein</fullName>
    </recommendedName>
</protein>
<evidence type="ECO:0008006" key="8">
    <source>
        <dbReference type="Google" id="ProtNLM"/>
    </source>
</evidence>
<feature type="transmembrane region" description="Helical" evidence="5">
    <location>
        <begin position="12"/>
        <end position="31"/>
    </location>
</feature>
<dbReference type="AlphaFoldDB" id="A0A0G1W8Z7"/>
<comment type="caution">
    <text evidence="6">The sequence shown here is derived from an EMBL/GenBank/DDBJ whole genome shotgun (WGS) entry which is preliminary data.</text>
</comment>
<evidence type="ECO:0000256" key="1">
    <source>
        <dbReference type="ARBA" id="ARBA00004141"/>
    </source>
</evidence>
<dbReference type="Proteomes" id="UP000034224">
    <property type="component" value="Unassembled WGS sequence"/>
</dbReference>
<dbReference type="STRING" id="1618665.UY55_C0002G0138"/>
<comment type="subcellular location">
    <subcellularLocation>
        <location evidence="1">Membrane</location>
        <topology evidence="1">Multi-pass membrane protein</topology>
    </subcellularLocation>
</comment>
<gene>
    <name evidence="6" type="ORF">UY55_C0002G0138</name>
</gene>
<reference evidence="6 7" key="1">
    <citation type="journal article" date="2015" name="Nature">
        <title>rRNA introns, odd ribosomes, and small enigmatic genomes across a large radiation of phyla.</title>
        <authorList>
            <person name="Brown C.T."/>
            <person name="Hug L.A."/>
            <person name="Thomas B.C."/>
            <person name="Sharon I."/>
            <person name="Castelle C.J."/>
            <person name="Singh A."/>
            <person name="Wilkins M.J."/>
            <person name="Williams K.H."/>
            <person name="Banfield J.F."/>
        </authorList>
    </citation>
    <scope>NUCLEOTIDE SEQUENCE [LARGE SCALE GENOMIC DNA]</scope>
</reference>
<evidence type="ECO:0000256" key="4">
    <source>
        <dbReference type="ARBA" id="ARBA00023136"/>
    </source>
</evidence>
<keyword evidence="2 5" id="KW-0812">Transmembrane</keyword>
<dbReference type="GO" id="GO:0016020">
    <property type="term" value="C:membrane"/>
    <property type="evidence" value="ECO:0007669"/>
    <property type="project" value="UniProtKB-SubCell"/>
</dbReference>
<organism evidence="6 7">
    <name type="scientific">Candidatus Jorgensenbacteria bacterium GW2011_GWB1_50_10</name>
    <dbReference type="NCBI Taxonomy" id="1618665"/>
    <lineage>
        <taxon>Bacteria</taxon>
        <taxon>Candidatus Joergenseniibacteriota</taxon>
    </lineage>
</organism>